<dbReference type="EMBL" id="CP115149">
    <property type="protein sequence ID" value="WBL35124.1"/>
    <property type="molecule type" value="Genomic_DNA"/>
</dbReference>
<keyword evidence="3" id="KW-1185">Reference proteome</keyword>
<accession>A0ABY7M3H7</accession>
<reference evidence="2 3" key="1">
    <citation type="journal article" date="2023" name="ISME J.">
        <title>Thermophilic Dehalococcoidia with unusual traits shed light on an unexpected past.</title>
        <authorList>
            <person name="Palmer M."/>
            <person name="Covington J.K."/>
            <person name="Zhou E.M."/>
            <person name="Thomas S.C."/>
            <person name="Habib N."/>
            <person name="Seymour C.O."/>
            <person name="Lai D."/>
            <person name="Johnston J."/>
            <person name="Hashimi A."/>
            <person name="Jiao J.Y."/>
            <person name="Muok A.R."/>
            <person name="Liu L."/>
            <person name="Xian W.D."/>
            <person name="Zhi X.Y."/>
            <person name="Li M.M."/>
            <person name="Silva L.P."/>
            <person name="Bowen B.P."/>
            <person name="Louie K."/>
            <person name="Briegel A."/>
            <person name="Pett-Ridge J."/>
            <person name="Weber P.K."/>
            <person name="Tocheva E.I."/>
            <person name="Woyke T."/>
            <person name="Northen T.R."/>
            <person name="Mayali X."/>
            <person name="Li W.J."/>
            <person name="Hedlund B.P."/>
        </authorList>
    </citation>
    <scope>NUCLEOTIDE SEQUENCE [LARGE SCALE GENOMIC DNA]</scope>
    <source>
        <strain evidence="2 3">YIM 72310</strain>
    </source>
</reference>
<gene>
    <name evidence="2" type="ORF">O0235_10025</name>
</gene>
<dbReference type="InterPro" id="IPR034660">
    <property type="entry name" value="DinB/YfiT-like"/>
</dbReference>
<sequence>MRYVPATAGSDPSFLLKALGEAAGELARAFGSVRERDLLRPAGWPDEGWCLLAVPFHLVQVERGVQEQAAIIAMHRGREVPDIPHVDFDDIPFEADYAEADLELLLDELHYLRRRTSYLLWDLSERDWERKGLHPYRGEVSIAEIARETYQHDLEHLWQVRRMVDALQGRRG</sequence>
<organism evidence="2 3">
    <name type="scientific">Tepidiforma flava</name>
    <dbReference type="NCBI Taxonomy" id="3004094"/>
    <lineage>
        <taxon>Bacteria</taxon>
        <taxon>Bacillati</taxon>
        <taxon>Chloroflexota</taxon>
        <taxon>Tepidiformia</taxon>
        <taxon>Tepidiformales</taxon>
        <taxon>Tepidiformaceae</taxon>
        <taxon>Tepidiforma</taxon>
    </lineage>
</organism>
<dbReference type="InterPro" id="IPR024775">
    <property type="entry name" value="DinB-like"/>
</dbReference>
<name>A0ABY7M3H7_9CHLR</name>
<dbReference type="Pfam" id="PF12867">
    <property type="entry name" value="DinB_2"/>
    <property type="match status" value="1"/>
</dbReference>
<protein>
    <recommendedName>
        <fullName evidence="1">DinB-like domain-containing protein</fullName>
    </recommendedName>
</protein>
<evidence type="ECO:0000313" key="2">
    <source>
        <dbReference type="EMBL" id="WBL35124.1"/>
    </source>
</evidence>
<dbReference type="RefSeq" id="WP_270055652.1">
    <property type="nucleotide sequence ID" value="NZ_CP115149.1"/>
</dbReference>
<evidence type="ECO:0000259" key="1">
    <source>
        <dbReference type="Pfam" id="PF12867"/>
    </source>
</evidence>
<feature type="domain" description="DinB-like" evidence="1">
    <location>
        <begin position="26"/>
        <end position="160"/>
    </location>
</feature>
<proteinExistence type="predicted"/>
<evidence type="ECO:0000313" key="3">
    <source>
        <dbReference type="Proteomes" id="UP001212803"/>
    </source>
</evidence>
<dbReference type="Proteomes" id="UP001212803">
    <property type="component" value="Chromosome"/>
</dbReference>
<dbReference type="Gene3D" id="1.20.120.450">
    <property type="entry name" value="dinb family like domain"/>
    <property type="match status" value="1"/>
</dbReference>
<dbReference type="SUPFAM" id="SSF109854">
    <property type="entry name" value="DinB/YfiT-like putative metalloenzymes"/>
    <property type="match status" value="1"/>
</dbReference>